<keyword evidence="2" id="KW-1185">Reference proteome</keyword>
<dbReference type="Proteomes" id="UP001341840">
    <property type="component" value="Unassembled WGS sequence"/>
</dbReference>
<evidence type="ECO:0000313" key="2">
    <source>
        <dbReference type="Proteomes" id="UP001341840"/>
    </source>
</evidence>
<dbReference type="EMBL" id="JASCZI010001316">
    <property type="protein sequence ID" value="MED6114736.1"/>
    <property type="molecule type" value="Genomic_DNA"/>
</dbReference>
<proteinExistence type="predicted"/>
<evidence type="ECO:0000313" key="1">
    <source>
        <dbReference type="EMBL" id="MED6114736.1"/>
    </source>
</evidence>
<protein>
    <submittedName>
        <fullName evidence="1">Uncharacterized protein</fullName>
    </submittedName>
</protein>
<reference evidence="1 2" key="1">
    <citation type="journal article" date="2023" name="Plants (Basel)">
        <title>Bridging the Gap: Combining Genomics and Transcriptomics Approaches to Understand Stylosanthes scabra, an Orphan Legume from the Brazilian Caatinga.</title>
        <authorList>
            <person name="Ferreira-Neto J.R.C."/>
            <person name="da Silva M.D."/>
            <person name="Binneck E."/>
            <person name="de Melo N.F."/>
            <person name="da Silva R.H."/>
            <person name="de Melo A.L.T.M."/>
            <person name="Pandolfi V."/>
            <person name="Bustamante F.O."/>
            <person name="Brasileiro-Vidal A.C."/>
            <person name="Benko-Iseppon A.M."/>
        </authorList>
    </citation>
    <scope>NUCLEOTIDE SEQUENCE [LARGE SCALE GENOMIC DNA]</scope>
    <source>
        <tissue evidence="1">Leaves</tissue>
    </source>
</reference>
<sequence length="102" mass="11556">MVVSGKVKVKMDSIFNNKLSLNSDNEEHQANDVKEALDGRKTILCILWSYRDGPEQIRRGKTKQESLSLFKQALVSHAYGYTPRICVQLIHLSQPIHPAQPP</sequence>
<accession>A0ABU6QRT6</accession>
<name>A0ABU6QRT6_9FABA</name>
<comment type="caution">
    <text evidence="1">The sequence shown here is derived from an EMBL/GenBank/DDBJ whole genome shotgun (WGS) entry which is preliminary data.</text>
</comment>
<gene>
    <name evidence="1" type="ORF">PIB30_083368</name>
</gene>
<organism evidence="1 2">
    <name type="scientific">Stylosanthes scabra</name>
    <dbReference type="NCBI Taxonomy" id="79078"/>
    <lineage>
        <taxon>Eukaryota</taxon>
        <taxon>Viridiplantae</taxon>
        <taxon>Streptophyta</taxon>
        <taxon>Embryophyta</taxon>
        <taxon>Tracheophyta</taxon>
        <taxon>Spermatophyta</taxon>
        <taxon>Magnoliopsida</taxon>
        <taxon>eudicotyledons</taxon>
        <taxon>Gunneridae</taxon>
        <taxon>Pentapetalae</taxon>
        <taxon>rosids</taxon>
        <taxon>fabids</taxon>
        <taxon>Fabales</taxon>
        <taxon>Fabaceae</taxon>
        <taxon>Papilionoideae</taxon>
        <taxon>50 kb inversion clade</taxon>
        <taxon>dalbergioids sensu lato</taxon>
        <taxon>Dalbergieae</taxon>
        <taxon>Pterocarpus clade</taxon>
        <taxon>Stylosanthes</taxon>
    </lineage>
</organism>